<organism evidence="2 3">
    <name type="scientific">Hortaea werneckii</name>
    <name type="common">Black yeast</name>
    <name type="synonym">Cladosporium werneckii</name>
    <dbReference type="NCBI Taxonomy" id="91943"/>
    <lineage>
        <taxon>Eukaryota</taxon>
        <taxon>Fungi</taxon>
        <taxon>Dikarya</taxon>
        <taxon>Ascomycota</taxon>
        <taxon>Pezizomycotina</taxon>
        <taxon>Dothideomycetes</taxon>
        <taxon>Dothideomycetidae</taxon>
        <taxon>Mycosphaerellales</taxon>
        <taxon>Teratosphaeriaceae</taxon>
        <taxon>Hortaea</taxon>
    </lineage>
</organism>
<proteinExistence type="predicted"/>
<dbReference type="Proteomes" id="UP000276864">
    <property type="component" value="Unassembled WGS sequence"/>
</dbReference>
<sequence>MEANGFTVGLLEFIVTRDNQNKAGTVQVHVQVQCRPYPYRSSQRDSTCTGQNGEPLCPFLQSPNTSQLAADASLAYITTTTEIKESTAILKHLQAQAKLIEKKGEKVLNTIESQNGLALETETTIQFKMGGGAYLPGMDENLLDECVVTFPMMHIVTLDAEQKIQSVRLYWDQGTMLKQVEAIGKTGRNWPIRDGKAQVDAISKSIKSAGQTSSTAESNGKPKGPHDVIINQHKKRESVSATRDPHASLSLFAPRDPNESASAYSGPTFAPRQSAKPVARDFVDIAGDEPEVNPASNVRSPSPTKFKSGAGKNYQANRIFDDGTTDNSSRSPERRKKTYDQKYQHFDFGDGEDAPEPNRPTSKRGNHNQAQFSFEDFSTPPKASEKTRKDYERHWGAGVDEDDPPSPAKRPVVHASRPDSEPQFKIVDEYTPDQKQKSSYNIRRGDEFGAHYTMGSESHAGKENMLPNPSKTGKVRSDLESHWGFGTPEPEKKIYKTAGDGMGGRRDGARSWGIGDESDPEVDADVRSTARSRSGRTATQAQAGAADF</sequence>
<dbReference type="EMBL" id="QWIM01000288">
    <property type="protein sequence ID" value="RMY36655.1"/>
    <property type="molecule type" value="Genomic_DNA"/>
</dbReference>
<gene>
    <name evidence="2" type="ORF">D0866_03788</name>
</gene>
<feature type="region of interest" description="Disordered" evidence="1">
    <location>
        <begin position="205"/>
        <end position="548"/>
    </location>
</feature>
<name>A0A3M7BA63_HORWE</name>
<dbReference type="AlphaFoldDB" id="A0A3M7BA63"/>
<protein>
    <submittedName>
        <fullName evidence="2">Uncharacterized protein</fullName>
    </submittedName>
</protein>
<feature type="compositionally biased region" description="Basic and acidic residues" evidence="1">
    <location>
        <begin position="383"/>
        <end position="395"/>
    </location>
</feature>
<accession>A0A3M7BA63</accession>
<feature type="compositionally biased region" description="Polar residues" evidence="1">
    <location>
        <begin position="205"/>
        <end position="218"/>
    </location>
</feature>
<feature type="compositionally biased region" description="Low complexity" evidence="1">
    <location>
        <begin position="527"/>
        <end position="548"/>
    </location>
</feature>
<evidence type="ECO:0000313" key="2">
    <source>
        <dbReference type="EMBL" id="RMY36655.1"/>
    </source>
</evidence>
<feature type="compositionally biased region" description="Basic and acidic residues" evidence="1">
    <location>
        <begin position="338"/>
        <end position="348"/>
    </location>
</feature>
<reference evidence="2 3" key="1">
    <citation type="journal article" date="2018" name="BMC Genomics">
        <title>Genomic evidence for intraspecific hybridization in a clonal and extremely halotolerant yeast.</title>
        <authorList>
            <person name="Gostincar C."/>
            <person name="Stajich J.E."/>
            <person name="Zupancic J."/>
            <person name="Zalar P."/>
            <person name="Gunde-Cimerman N."/>
        </authorList>
    </citation>
    <scope>NUCLEOTIDE SEQUENCE [LARGE SCALE GENOMIC DNA]</scope>
    <source>
        <strain evidence="2 3">EXF-6651</strain>
    </source>
</reference>
<comment type="caution">
    <text evidence="2">The sequence shown here is derived from an EMBL/GenBank/DDBJ whole genome shotgun (WGS) entry which is preliminary data.</text>
</comment>
<evidence type="ECO:0000313" key="3">
    <source>
        <dbReference type="Proteomes" id="UP000276864"/>
    </source>
</evidence>
<feature type="compositionally biased region" description="Polar residues" evidence="1">
    <location>
        <begin position="294"/>
        <end position="305"/>
    </location>
</feature>
<feature type="compositionally biased region" description="Basic and acidic residues" evidence="1">
    <location>
        <begin position="416"/>
        <end position="436"/>
    </location>
</feature>
<evidence type="ECO:0000256" key="1">
    <source>
        <dbReference type="SAM" id="MobiDB-lite"/>
    </source>
</evidence>